<feature type="region of interest" description="Disordered" evidence="1">
    <location>
        <begin position="446"/>
        <end position="475"/>
    </location>
</feature>
<dbReference type="InterPro" id="IPR010684">
    <property type="entry name" value="RNA_pol_II_trans_fac_SIII_A"/>
</dbReference>
<evidence type="ECO:0008006" key="4">
    <source>
        <dbReference type="Google" id="ProtNLM"/>
    </source>
</evidence>
<organism evidence="2 3">
    <name type="scientific">Sus scrofa</name>
    <name type="common">Pig</name>
    <dbReference type="NCBI Taxonomy" id="9823"/>
    <lineage>
        <taxon>Eukaryota</taxon>
        <taxon>Metazoa</taxon>
        <taxon>Chordata</taxon>
        <taxon>Craniata</taxon>
        <taxon>Vertebrata</taxon>
        <taxon>Euteleostomi</taxon>
        <taxon>Mammalia</taxon>
        <taxon>Eutheria</taxon>
        <taxon>Laurasiatheria</taxon>
        <taxon>Artiodactyla</taxon>
        <taxon>Suina</taxon>
        <taxon>Suidae</taxon>
        <taxon>Sus</taxon>
    </lineage>
</organism>
<evidence type="ECO:0000313" key="3">
    <source>
        <dbReference type="Proteomes" id="UP000314985"/>
    </source>
</evidence>
<dbReference type="Gene3D" id="6.10.250.3180">
    <property type="match status" value="1"/>
</dbReference>
<evidence type="ECO:0000256" key="1">
    <source>
        <dbReference type="SAM" id="MobiDB-lite"/>
    </source>
</evidence>
<feature type="region of interest" description="Disordered" evidence="1">
    <location>
        <begin position="1"/>
        <end position="130"/>
    </location>
</feature>
<dbReference type="Proteomes" id="UP000314985">
    <property type="component" value="Chromosome 1"/>
</dbReference>
<dbReference type="Ensembl" id="ENSSSCT00070036408.1">
    <property type="protein sequence ID" value="ENSSSCP00070030445.1"/>
    <property type="gene ID" value="ENSSSCG00070018441.1"/>
</dbReference>
<reference evidence="2 3" key="1">
    <citation type="submission" date="2017-08" db="EMBL/GenBank/DDBJ databases">
        <title>USMARCv1.0.</title>
        <authorList>
            <person name="Hannum G.I."/>
            <person name="Koren S."/>
            <person name="Schroeder S.G."/>
            <person name="Chin S.C."/>
            <person name="Nonneman D.J."/>
            <person name="Becker S.A."/>
            <person name="Rosen B.D."/>
            <person name="Bickhart D.M."/>
            <person name="Putnam N.H."/>
            <person name="Green R.E."/>
            <person name="Tuggle C.K."/>
            <person name="Liu H."/>
            <person name="Rohrer G.A."/>
            <person name="Warr A."/>
            <person name="Hall R."/>
            <person name="Kim K."/>
            <person name="Hume D.A."/>
            <person name="Talbot R."/>
            <person name="Chow W."/>
            <person name="Howe K."/>
            <person name="Schwartz A.S."/>
            <person name="Watson M."/>
            <person name="Archibald A.L."/>
            <person name="Phillippy A.M."/>
            <person name="Smith T.P.L."/>
        </authorList>
    </citation>
    <scope>NUCLEOTIDE SEQUENCE [LARGE SCALE GENOMIC DNA]</scope>
</reference>
<dbReference type="PANTHER" id="PTHR15141">
    <property type="entry name" value="TRANSCRIPTION ELONGATION FACTOR B POLYPEPTIDE 3"/>
    <property type="match status" value="1"/>
</dbReference>
<dbReference type="Pfam" id="PF06881">
    <property type="entry name" value="Elongin_A"/>
    <property type="match status" value="1"/>
</dbReference>
<accession>A0A4X1UMF4</accession>
<name>A0A4X1UMF4_PIG</name>
<evidence type="ECO:0000313" key="2">
    <source>
        <dbReference type="Ensembl" id="ENSSSCP00070030445.1"/>
    </source>
</evidence>
<sequence length="515" mass="57849">MCSALGLAGPCGSSHGERGGSDGPSRANASELEAWPGPGEHWRRRRPSPLDRNSEPVERDPGKSHSQPRSRDAPLEEEAMETDACECHAARNSRSHRPEQRQKHRNPSELARPRHRSQRWGRGRERGYDRRQCHKVFPAYSNYQGCSGYGWSPPWPTRPHLMSGDRHRHPAKACNAHEKPGDGLSDAPQGKRGLGQDHHLRASQGRGAGSPRHEKHDSSENLDSIQELPKASENKSEKLQPSGNVWAKLEKVSTDALPVQPDFPSPGVQANYHLLPAFEVMSSFRPKQKALSLPQEEAGFTGCRMNSKTQVFSGSRCSYPPKMMTLHQQCIWILKNNINSISKVGGVPYSVLEPILESCAPDQLYRIKKYNHVLVKETDKLWKIHCHQNFRKETPKEHESWREMYLRLQDAQKQQLQALTVNIQSFHANKPKGQQAKMILFNSVARKNSSPGRSQDQASPVPTGSSCTPSINNHTCSSTTSIHLTRVVSGKKPAKKITPMMAKTTKDFKNRFSRR</sequence>
<dbReference type="PANTHER" id="PTHR15141:SF75">
    <property type="entry name" value="ELONGIN-A"/>
    <property type="match status" value="1"/>
</dbReference>
<protein>
    <recommendedName>
        <fullName evidence="4">Elongin-A</fullName>
    </recommendedName>
</protein>
<dbReference type="GO" id="GO:0070449">
    <property type="term" value="C:elongin complex"/>
    <property type="evidence" value="ECO:0007669"/>
    <property type="project" value="InterPro"/>
</dbReference>
<feature type="region of interest" description="Disordered" evidence="1">
    <location>
        <begin position="161"/>
        <end position="222"/>
    </location>
</feature>
<feature type="compositionally biased region" description="Acidic residues" evidence="1">
    <location>
        <begin position="75"/>
        <end position="84"/>
    </location>
</feature>
<proteinExistence type="predicted"/>
<dbReference type="GO" id="GO:0006368">
    <property type="term" value="P:transcription elongation by RNA polymerase II"/>
    <property type="evidence" value="ECO:0007669"/>
    <property type="project" value="InterPro"/>
</dbReference>
<feature type="compositionally biased region" description="Basic and acidic residues" evidence="1">
    <location>
        <begin position="48"/>
        <end position="74"/>
    </location>
</feature>
<dbReference type="AlphaFoldDB" id="A0A4X1UMF4"/>
<dbReference type="InterPro" id="IPR051870">
    <property type="entry name" value="Elongin-A_domain"/>
</dbReference>
<reference evidence="2" key="2">
    <citation type="submission" date="2025-08" db="UniProtKB">
        <authorList>
            <consortium name="Ensembl"/>
        </authorList>
    </citation>
    <scope>IDENTIFICATION</scope>
</reference>